<dbReference type="InterPro" id="IPR017670">
    <property type="entry name" value="Phosphonate_degrad-assoc"/>
</dbReference>
<sequence>MATENPAATVEHLFALYYRFGDDDYIGEPVSQLEHMWQAALLAEAEGYDDEVVLAAFFHDLGHLCAQQEQHTESMNGFGVVNHEKLGADYLRGCGFAERVARLVESHVLAKRYLTYRYPEYLRQLSPASQATLGFQGGPMTAAEAATFEQDADADIIIRMRQWDDQAKQEHLPVGDLNHLKDMALRHLRYQSETLPSSAL</sequence>
<dbReference type="PANTHER" id="PTHR40202:SF1">
    <property type="entry name" value="HD DOMAIN-CONTAINING PROTEIN"/>
    <property type="match status" value="1"/>
</dbReference>
<dbReference type="PANTHER" id="PTHR40202">
    <property type="match status" value="1"/>
</dbReference>
<keyword evidence="3" id="KW-1185">Reference proteome</keyword>
<reference evidence="2 3" key="1">
    <citation type="submission" date="2021-03" db="EMBL/GenBank/DDBJ databases">
        <authorList>
            <person name="Kim M.K."/>
        </authorList>
    </citation>
    <scope>NUCLEOTIDE SEQUENCE [LARGE SCALE GENOMIC DNA]</scope>
    <source>
        <strain evidence="2 3">BT507</strain>
    </source>
</reference>
<proteinExistence type="predicted"/>
<dbReference type="CDD" id="cd00077">
    <property type="entry name" value="HDc"/>
    <property type="match status" value="1"/>
</dbReference>
<dbReference type="InterPro" id="IPR052567">
    <property type="entry name" value="OP_Dioxygenase"/>
</dbReference>
<dbReference type="InterPro" id="IPR006674">
    <property type="entry name" value="HD_domain"/>
</dbReference>
<dbReference type="SUPFAM" id="SSF109604">
    <property type="entry name" value="HD-domain/PDEase-like"/>
    <property type="match status" value="1"/>
</dbReference>
<accession>A0ABS3TF78</accession>
<dbReference type="Gene3D" id="1.10.3210.10">
    <property type="entry name" value="Hypothetical protein af1432"/>
    <property type="match status" value="1"/>
</dbReference>
<dbReference type="Proteomes" id="UP000670527">
    <property type="component" value="Unassembled WGS sequence"/>
</dbReference>
<gene>
    <name evidence="2" type="ORF">J4D97_16785</name>
</gene>
<evidence type="ECO:0000313" key="3">
    <source>
        <dbReference type="Proteomes" id="UP000670527"/>
    </source>
</evidence>
<dbReference type="NCBIfam" id="TIGR03276">
    <property type="entry name" value="Phn-HD"/>
    <property type="match status" value="1"/>
</dbReference>
<dbReference type="InterPro" id="IPR003607">
    <property type="entry name" value="HD/PDEase_dom"/>
</dbReference>
<protein>
    <submittedName>
        <fullName evidence="2">HDIG domain-containing protein</fullName>
    </submittedName>
</protein>
<dbReference type="Pfam" id="PF01966">
    <property type="entry name" value="HD"/>
    <property type="match status" value="1"/>
</dbReference>
<dbReference type="EMBL" id="JAGETX010000011">
    <property type="protein sequence ID" value="MBO3272313.1"/>
    <property type="molecule type" value="Genomic_DNA"/>
</dbReference>
<evidence type="ECO:0000259" key="1">
    <source>
        <dbReference type="Pfam" id="PF01966"/>
    </source>
</evidence>
<feature type="domain" description="HD" evidence="1">
    <location>
        <begin position="34"/>
        <end position="112"/>
    </location>
</feature>
<comment type="caution">
    <text evidence="2">The sequence shown here is derived from an EMBL/GenBank/DDBJ whole genome shotgun (WGS) entry which is preliminary data.</text>
</comment>
<name>A0ABS3TF78_9BACT</name>
<organism evidence="2 3">
    <name type="scientific">Hymenobacter defluvii</name>
    <dbReference type="NCBI Taxonomy" id="2054411"/>
    <lineage>
        <taxon>Bacteria</taxon>
        <taxon>Pseudomonadati</taxon>
        <taxon>Bacteroidota</taxon>
        <taxon>Cytophagia</taxon>
        <taxon>Cytophagales</taxon>
        <taxon>Hymenobacteraceae</taxon>
        <taxon>Hymenobacter</taxon>
    </lineage>
</organism>
<dbReference type="InterPro" id="IPR006675">
    <property type="entry name" value="HDIG_dom"/>
</dbReference>
<evidence type="ECO:0000313" key="2">
    <source>
        <dbReference type="EMBL" id="MBO3272313.1"/>
    </source>
</evidence>
<dbReference type="NCBIfam" id="TIGR00277">
    <property type="entry name" value="HDIG"/>
    <property type="match status" value="1"/>
</dbReference>